<evidence type="ECO:0000313" key="1">
    <source>
        <dbReference type="EMBL" id="KAJ2810789.1"/>
    </source>
</evidence>
<name>A0ACC1LKH0_9FUNG</name>
<gene>
    <name evidence="1" type="ORF">H4S07_002470</name>
</gene>
<organism evidence="1 2">
    <name type="scientific">Coemansia furcata</name>
    <dbReference type="NCBI Taxonomy" id="417177"/>
    <lineage>
        <taxon>Eukaryota</taxon>
        <taxon>Fungi</taxon>
        <taxon>Fungi incertae sedis</taxon>
        <taxon>Zoopagomycota</taxon>
        <taxon>Kickxellomycotina</taxon>
        <taxon>Kickxellomycetes</taxon>
        <taxon>Kickxellales</taxon>
        <taxon>Kickxellaceae</taxon>
        <taxon>Coemansia</taxon>
    </lineage>
</organism>
<sequence>MSDTGLHHPRLSVAALGLLGGLGALWVYASMRRRRSAPPARRGGLRRTQTIRRTRRAPAAAAASDGASSAESSSDEGAGTDGASSASSSEGVGASDMRMLHVLCTVAEDQARRSSVVHRSTACNSCQEAPIRGVRFRCAQCADVDVCERCEAHDAHRHHALLKIAVPQPPLTTTRQPLLRTPFHGAPAPRELPRDAETRALERLLGRGELASLHATFGSLCGGQALSRAAFLACLGPFGGSLLAARLFAFFDADGDGVLAFPELARGVAAYARGSVAEKADAAFRAYDVDGDGRVGRDDVRRVLESCADVNRELTRAAVRALEDDVIEDPSKLLSGQPVSAAFSAAIPVEELPQQAPKDVELMRCADPRPAAVPATLWHDAGEDDAWPAMDALASDAVRMMLNDIFVDAAPADPDYLTKEEFHHYVKRNPSLFSYLEILGPIF</sequence>
<accession>A0ACC1LKH0</accession>
<dbReference type="EMBL" id="JANBUP010000613">
    <property type="protein sequence ID" value="KAJ2810789.1"/>
    <property type="molecule type" value="Genomic_DNA"/>
</dbReference>
<reference evidence="1" key="1">
    <citation type="submission" date="2022-07" db="EMBL/GenBank/DDBJ databases">
        <title>Phylogenomic reconstructions and comparative analyses of Kickxellomycotina fungi.</title>
        <authorList>
            <person name="Reynolds N.K."/>
            <person name="Stajich J.E."/>
            <person name="Barry K."/>
            <person name="Grigoriev I.V."/>
            <person name="Crous P."/>
            <person name="Smith M.E."/>
        </authorList>
    </citation>
    <scope>NUCLEOTIDE SEQUENCE</scope>
    <source>
        <strain evidence="1">CBS 102833</strain>
    </source>
</reference>
<evidence type="ECO:0000313" key="2">
    <source>
        <dbReference type="Proteomes" id="UP001140096"/>
    </source>
</evidence>
<proteinExistence type="predicted"/>
<keyword evidence="2" id="KW-1185">Reference proteome</keyword>
<comment type="caution">
    <text evidence="1">The sequence shown here is derived from an EMBL/GenBank/DDBJ whole genome shotgun (WGS) entry which is preliminary data.</text>
</comment>
<dbReference type="Proteomes" id="UP001140096">
    <property type="component" value="Unassembled WGS sequence"/>
</dbReference>
<protein>
    <submittedName>
        <fullName evidence="1">Uncharacterized protein</fullName>
    </submittedName>
</protein>